<evidence type="ECO:0000313" key="1">
    <source>
        <dbReference type="EMBL" id="VEI12536.1"/>
    </source>
</evidence>
<dbReference type="KEGG" id="tbw:NCTC13354_00219"/>
<evidence type="ECO:0008006" key="3">
    <source>
        <dbReference type="Google" id="ProtNLM"/>
    </source>
</evidence>
<keyword evidence="2" id="KW-1185">Reference proteome</keyword>
<proteinExistence type="predicted"/>
<protein>
    <recommendedName>
        <fullName evidence="3">Glycerate kinase</fullName>
    </recommendedName>
</protein>
<dbReference type="EMBL" id="LR134476">
    <property type="protein sequence ID" value="VEI12536.1"/>
    <property type="molecule type" value="Genomic_DNA"/>
</dbReference>
<sequence length="355" mass="37183">MGPRAVATRAMSAWLSVRDDDVECLLTSEGQTVAHVGTGLDDVVAARHPHAQPNYIDTAPRRVHWTWPGAAFIDLADAVSWAGEGSPIGSTAFLGGDILALKEAGSTAVHVHVPRLMTHSDLGLGFLGKLAGVELDVLAEPFDLSDIVARARRTLGDLRLTATYSGDLPLTGVGGMARAWHDAGADGAAAQNFERRAGEWVVELTRAAQRAGRTSLLNGPTINPRAGWAGVGGGLGMLLDLMGGQLRTIGEHLVSVPSDVDLVVYVCGAVGVDLPTGLHAAATQAQDIGVPVVLLTDSSGLRKGELPRLGLHGSYELRPERAFAGDSDDLAAISTIPPLLDDAVARIARTWGWDF</sequence>
<gene>
    <name evidence="1" type="ORF">NCTC13354_00219</name>
</gene>
<accession>A0A3S4VS53</accession>
<name>A0A3S4VS53_9ACTO</name>
<evidence type="ECO:0000313" key="2">
    <source>
        <dbReference type="Proteomes" id="UP000269542"/>
    </source>
</evidence>
<dbReference type="AlphaFoldDB" id="A0A3S4VS53"/>
<dbReference type="Proteomes" id="UP000269542">
    <property type="component" value="Chromosome"/>
</dbReference>
<organism evidence="1 2">
    <name type="scientific">Trueperella bialowiezensis</name>
    <dbReference type="NCBI Taxonomy" id="312285"/>
    <lineage>
        <taxon>Bacteria</taxon>
        <taxon>Bacillati</taxon>
        <taxon>Actinomycetota</taxon>
        <taxon>Actinomycetes</taxon>
        <taxon>Actinomycetales</taxon>
        <taxon>Actinomycetaceae</taxon>
        <taxon>Trueperella</taxon>
    </lineage>
</organism>
<reference evidence="1 2" key="1">
    <citation type="submission" date="2018-12" db="EMBL/GenBank/DDBJ databases">
        <authorList>
            <consortium name="Pathogen Informatics"/>
        </authorList>
    </citation>
    <scope>NUCLEOTIDE SEQUENCE [LARGE SCALE GENOMIC DNA]</scope>
    <source>
        <strain evidence="1 2">NCTC13354</strain>
    </source>
</reference>